<feature type="transmembrane region" description="Helical" evidence="6">
    <location>
        <begin position="207"/>
        <end position="228"/>
    </location>
</feature>
<gene>
    <name evidence="8" type="ORF">CEPIT_LOCUS43311</name>
</gene>
<keyword evidence="9" id="KW-1185">Reference proteome</keyword>
<dbReference type="Pfam" id="PF01554">
    <property type="entry name" value="MatE"/>
    <property type="match status" value="2"/>
</dbReference>
<keyword evidence="5 6" id="KW-0472">Membrane</keyword>
<proteinExistence type="inferred from homology"/>
<keyword evidence="3 6" id="KW-0812">Transmembrane</keyword>
<dbReference type="EMBL" id="CAMAPF010001118">
    <property type="protein sequence ID" value="CAH9146870.1"/>
    <property type="molecule type" value="Genomic_DNA"/>
</dbReference>
<evidence type="ECO:0000256" key="7">
    <source>
        <dbReference type="SAM" id="MobiDB-lite"/>
    </source>
</evidence>
<dbReference type="GO" id="GO:0016020">
    <property type="term" value="C:membrane"/>
    <property type="evidence" value="ECO:0007669"/>
    <property type="project" value="UniProtKB-SubCell"/>
</dbReference>
<dbReference type="PANTHER" id="PTHR42893:SF46">
    <property type="entry name" value="PROTEIN DETOXIFICATION 44, CHLOROPLASTIC"/>
    <property type="match status" value="1"/>
</dbReference>
<feature type="transmembrane region" description="Helical" evidence="6">
    <location>
        <begin position="248"/>
        <end position="268"/>
    </location>
</feature>
<feature type="transmembrane region" description="Helical" evidence="6">
    <location>
        <begin position="344"/>
        <end position="366"/>
    </location>
</feature>
<evidence type="ECO:0000256" key="5">
    <source>
        <dbReference type="ARBA" id="ARBA00023136"/>
    </source>
</evidence>
<feature type="transmembrane region" description="Helical" evidence="6">
    <location>
        <begin position="386"/>
        <end position="406"/>
    </location>
</feature>
<keyword evidence="4 6" id="KW-1133">Transmembrane helix</keyword>
<dbReference type="InterPro" id="IPR002528">
    <property type="entry name" value="MATE_fam"/>
</dbReference>
<organism evidence="8 9">
    <name type="scientific">Cuscuta epithymum</name>
    <dbReference type="NCBI Taxonomy" id="186058"/>
    <lineage>
        <taxon>Eukaryota</taxon>
        <taxon>Viridiplantae</taxon>
        <taxon>Streptophyta</taxon>
        <taxon>Embryophyta</taxon>
        <taxon>Tracheophyta</taxon>
        <taxon>Spermatophyta</taxon>
        <taxon>Magnoliopsida</taxon>
        <taxon>eudicotyledons</taxon>
        <taxon>Gunneridae</taxon>
        <taxon>Pentapetalae</taxon>
        <taxon>asterids</taxon>
        <taxon>lamiids</taxon>
        <taxon>Solanales</taxon>
        <taxon>Convolvulaceae</taxon>
        <taxon>Cuscuteae</taxon>
        <taxon>Cuscuta</taxon>
        <taxon>Cuscuta subgen. Cuscuta</taxon>
    </lineage>
</organism>
<feature type="transmembrane region" description="Helical" evidence="6">
    <location>
        <begin position="427"/>
        <end position="450"/>
    </location>
</feature>
<comment type="similarity">
    <text evidence="2 6">Belongs to the multi antimicrobial extrusion (MATE) (TC 2.A.66.1) family.</text>
</comment>
<evidence type="ECO:0000313" key="9">
    <source>
        <dbReference type="Proteomes" id="UP001152523"/>
    </source>
</evidence>
<feature type="compositionally biased region" description="Basic and acidic residues" evidence="7">
    <location>
        <begin position="60"/>
        <end position="72"/>
    </location>
</feature>
<dbReference type="InterPro" id="IPR044644">
    <property type="entry name" value="DinF-like"/>
</dbReference>
<comment type="caution">
    <text evidence="6">Lacks conserved residue(s) required for the propagation of feature annotation.</text>
</comment>
<dbReference type="CDD" id="cd13136">
    <property type="entry name" value="MATE_DinF_like"/>
    <property type="match status" value="1"/>
</dbReference>
<reference evidence="8" key="1">
    <citation type="submission" date="2022-07" db="EMBL/GenBank/DDBJ databases">
        <authorList>
            <person name="Macas J."/>
            <person name="Novak P."/>
            <person name="Neumann P."/>
        </authorList>
    </citation>
    <scope>NUCLEOTIDE SEQUENCE</scope>
</reference>
<accession>A0AAV0GG40</accession>
<dbReference type="GO" id="GO:0042910">
    <property type="term" value="F:xenobiotic transmembrane transporter activity"/>
    <property type="evidence" value="ECO:0007669"/>
    <property type="project" value="InterPro"/>
</dbReference>
<name>A0AAV0GG40_9ASTE</name>
<comment type="subcellular location">
    <subcellularLocation>
        <location evidence="1">Membrane</location>
        <topology evidence="1">Multi-pass membrane protein</topology>
    </subcellularLocation>
</comment>
<protein>
    <recommendedName>
        <fullName evidence="6">Protein DETOXIFICATION</fullName>
    </recommendedName>
    <alternativeName>
        <fullName evidence="6">Multidrug and toxic compound extrusion protein</fullName>
    </alternativeName>
</protein>
<dbReference type="NCBIfam" id="TIGR00797">
    <property type="entry name" value="matE"/>
    <property type="match status" value="1"/>
</dbReference>
<dbReference type="GO" id="GO:0015297">
    <property type="term" value="F:antiporter activity"/>
    <property type="evidence" value="ECO:0007669"/>
    <property type="project" value="InterPro"/>
</dbReference>
<feature type="region of interest" description="Disordered" evidence="7">
    <location>
        <begin position="54"/>
        <end position="93"/>
    </location>
</feature>
<comment type="caution">
    <text evidence="8">The sequence shown here is derived from an EMBL/GenBank/DDBJ whole genome shotgun (WGS) entry which is preliminary data.</text>
</comment>
<feature type="transmembrane region" description="Helical" evidence="6">
    <location>
        <begin position="492"/>
        <end position="515"/>
    </location>
</feature>
<sequence>MASGVSQRYCYSDFLTHSLLHSSHNFSSSVFTHRNLRNRKISVRFRTTAKSPLNKITGVKPDKSAHDSESRPESLSSSDSGVNNPDPDPDPPLRLSLWNSASPILEGFKVDGLVREILSVALPAALALASDPIASLIDTAFVGHLGSIELAAVGVSASVFNLVSKLFNIPLLNVTTSFVAEEQALLKTDGGASQHGKIILPSISTSLALAAGLGLAEAIAVSVGSSFLMDTMGITADSPMRTPAEQFLTMRAFGAPAVVIALATQGTFRGFKDTKTPLYAVGTGNLLNAILDPILIFFCGFGISGAAIATVISEYLIASILLFKLNERVSLIVPDIDGGRVVRYLKSGALLTARTLAVFATTTLATSLAAREGPVSMAGHQICFQVWLALSMLTDALALAGQAFLASDYSQGNYSRAREVVYKVLQIGMVTGVGLGVSLLLWFGTLSSLFSSDDDVLQIAKYGTLFVAGSQPVNAIAFVFDGLYYGVSDFEFAAYSTLVIGLISSSFLLVAVPFFGLAGVWAGLFLLMALRVVAGCLRLGTRTGPWKLLWPEIQKDTADVADGLSVQKKKPEHE</sequence>
<evidence type="ECO:0000256" key="6">
    <source>
        <dbReference type="RuleBase" id="RU004914"/>
    </source>
</evidence>
<evidence type="ECO:0000256" key="4">
    <source>
        <dbReference type="ARBA" id="ARBA00022989"/>
    </source>
</evidence>
<evidence type="ECO:0000256" key="3">
    <source>
        <dbReference type="ARBA" id="ARBA00022692"/>
    </source>
</evidence>
<dbReference type="Proteomes" id="UP001152523">
    <property type="component" value="Unassembled WGS sequence"/>
</dbReference>
<dbReference type="PANTHER" id="PTHR42893">
    <property type="entry name" value="PROTEIN DETOXIFICATION 44, CHLOROPLASTIC-RELATED"/>
    <property type="match status" value="1"/>
</dbReference>
<feature type="transmembrane region" description="Helical" evidence="6">
    <location>
        <begin position="462"/>
        <end position="480"/>
    </location>
</feature>
<evidence type="ECO:0000313" key="8">
    <source>
        <dbReference type="EMBL" id="CAH9146870.1"/>
    </source>
</evidence>
<evidence type="ECO:0000256" key="2">
    <source>
        <dbReference type="ARBA" id="ARBA00010199"/>
    </source>
</evidence>
<dbReference type="AlphaFoldDB" id="A0AAV0GG40"/>
<evidence type="ECO:0000256" key="1">
    <source>
        <dbReference type="ARBA" id="ARBA00004141"/>
    </source>
</evidence>
<feature type="transmembrane region" description="Helical" evidence="6">
    <location>
        <begin position="294"/>
        <end position="323"/>
    </location>
</feature>